<name>A0ABY7FS32_MYAAR</name>
<accession>A0ABY7FS32</accession>
<dbReference type="EMBL" id="CP111024">
    <property type="protein sequence ID" value="WAR23526.1"/>
    <property type="molecule type" value="Genomic_DNA"/>
</dbReference>
<feature type="region of interest" description="Disordered" evidence="1">
    <location>
        <begin position="17"/>
        <end position="40"/>
    </location>
</feature>
<evidence type="ECO:0000313" key="3">
    <source>
        <dbReference type="Proteomes" id="UP001164746"/>
    </source>
</evidence>
<gene>
    <name evidence="2" type="ORF">MAR_037195</name>
</gene>
<proteinExistence type="predicted"/>
<keyword evidence="3" id="KW-1185">Reference proteome</keyword>
<organism evidence="2 3">
    <name type="scientific">Mya arenaria</name>
    <name type="common">Soft-shell clam</name>
    <dbReference type="NCBI Taxonomy" id="6604"/>
    <lineage>
        <taxon>Eukaryota</taxon>
        <taxon>Metazoa</taxon>
        <taxon>Spiralia</taxon>
        <taxon>Lophotrochozoa</taxon>
        <taxon>Mollusca</taxon>
        <taxon>Bivalvia</taxon>
        <taxon>Autobranchia</taxon>
        <taxon>Heteroconchia</taxon>
        <taxon>Euheterodonta</taxon>
        <taxon>Imparidentia</taxon>
        <taxon>Neoheterodontei</taxon>
        <taxon>Myida</taxon>
        <taxon>Myoidea</taxon>
        <taxon>Myidae</taxon>
        <taxon>Mya</taxon>
    </lineage>
</organism>
<dbReference type="Proteomes" id="UP001164746">
    <property type="component" value="Chromosome 13"/>
</dbReference>
<evidence type="ECO:0000313" key="2">
    <source>
        <dbReference type="EMBL" id="WAR23526.1"/>
    </source>
</evidence>
<evidence type="ECO:0000256" key="1">
    <source>
        <dbReference type="SAM" id="MobiDB-lite"/>
    </source>
</evidence>
<protein>
    <submittedName>
        <fullName evidence="2">Uncharacterized protein</fullName>
    </submittedName>
</protein>
<sequence length="92" mass="10010">MKAENDVELSDVAVGINDRTTCDDPNGEQQASGYEEHEDKEIVSVCNNEYSSLLYKIDDVPPFAVMITVAIQVADLPIGVFNLLGPADGHEE</sequence>
<reference evidence="2" key="1">
    <citation type="submission" date="2022-11" db="EMBL/GenBank/DDBJ databases">
        <title>Centuries of genome instability and evolution in soft-shell clam transmissible cancer (bioRxiv).</title>
        <authorList>
            <person name="Hart S.F.M."/>
            <person name="Yonemitsu M.A."/>
            <person name="Giersch R.M."/>
            <person name="Beal B.F."/>
            <person name="Arriagada G."/>
            <person name="Davis B.W."/>
            <person name="Ostrander E.A."/>
            <person name="Goff S.P."/>
            <person name="Metzger M.J."/>
        </authorList>
    </citation>
    <scope>NUCLEOTIDE SEQUENCE</scope>
    <source>
        <strain evidence="2">MELC-2E11</strain>
        <tissue evidence="2">Siphon/mantle</tissue>
    </source>
</reference>